<dbReference type="InterPro" id="IPR011042">
    <property type="entry name" value="6-blade_b-propeller_TolB-like"/>
</dbReference>
<sequence>MRKIFNYISSMYCLSYTLIFFSCKEYQQIQADITVTIPNNKEHLELQDVFTGFSVIELENNEKCMLGKVEKMQCTDSMFYIFDRKAMPSLFAFHKDGKFSRKIGDCGNGRGEYQNIVDFTVDEQKQRIYILSELPTVIVYSTNGDFIKTVRLSNKSFFRNILKIKDGFIFSTNHLRREEYERESLLYFFDDDFNMTDRKLGVLPKPMFQPPFVRYPLQKDGDTVCYYDNFNTCFHFFSISDISKHKSVALYNDRISTYEDVISERFFKNATDYDEITREYYANGTVYGWGNFFGVYNIFLYDTKRNTLKVSRYTDWNPNIMDYRDCIFYSVISPDVFLNPEMYKSKKTSRLLERLKDSLSKDYSFNSNFCILSFKKK</sequence>
<dbReference type="RefSeq" id="WP_172174217.1">
    <property type="nucleotide sequence ID" value="NZ_CASGIA010000041.1"/>
</dbReference>
<accession>A0ABX2AUY8</accession>
<proteinExistence type="predicted"/>
<evidence type="ECO:0000313" key="2">
    <source>
        <dbReference type="Proteomes" id="UP001193734"/>
    </source>
</evidence>
<dbReference type="Pfam" id="PF17170">
    <property type="entry name" value="DUF5128"/>
    <property type="match status" value="1"/>
</dbReference>
<dbReference type="Gene3D" id="2.120.10.30">
    <property type="entry name" value="TolB, C-terminal domain"/>
    <property type="match status" value="1"/>
</dbReference>
<evidence type="ECO:0000313" key="1">
    <source>
        <dbReference type="EMBL" id="NPE14572.1"/>
    </source>
</evidence>
<dbReference type="GeneID" id="82158020"/>
<comment type="caution">
    <text evidence="1">The sequence shown here is derived from an EMBL/GenBank/DDBJ whole genome shotgun (WGS) entry which is preliminary data.</text>
</comment>
<protein>
    <submittedName>
        <fullName evidence="1">6-bladed beta-propeller</fullName>
    </submittedName>
</protein>
<name>A0ABX2AUY8_9BACT</name>
<dbReference type="Proteomes" id="UP001193734">
    <property type="component" value="Unassembled WGS sequence"/>
</dbReference>
<gene>
    <name evidence="1" type="ORF">HPS55_09625</name>
</gene>
<dbReference type="PROSITE" id="PS51257">
    <property type="entry name" value="PROKAR_LIPOPROTEIN"/>
    <property type="match status" value="1"/>
</dbReference>
<keyword evidence="2" id="KW-1185">Reference proteome</keyword>
<organism evidence="1 2">
    <name type="scientific">Xylanibacter rodentium</name>
    <dbReference type="NCBI Taxonomy" id="2736289"/>
    <lineage>
        <taxon>Bacteria</taxon>
        <taxon>Pseudomonadati</taxon>
        <taxon>Bacteroidota</taxon>
        <taxon>Bacteroidia</taxon>
        <taxon>Bacteroidales</taxon>
        <taxon>Prevotellaceae</taxon>
        <taxon>Xylanibacter</taxon>
    </lineage>
</organism>
<reference evidence="1 2" key="1">
    <citation type="submission" date="2020-05" db="EMBL/GenBank/DDBJ databases">
        <title>Distinct polysaccharide utilization as determinants for interspecies competition between intestinal Prevotella spp.</title>
        <authorList>
            <person name="Galvez E.J.C."/>
            <person name="Iljazovic A."/>
            <person name="Strowig T."/>
        </authorList>
    </citation>
    <scope>NUCLEOTIDE SEQUENCE [LARGE SCALE GENOMIC DNA]</scope>
    <source>
        <strain evidence="1 2">PROD</strain>
    </source>
</reference>
<dbReference type="EMBL" id="JABKKE010000015">
    <property type="protein sequence ID" value="NPE14572.1"/>
    <property type="molecule type" value="Genomic_DNA"/>
</dbReference>